<evidence type="ECO:0000256" key="1">
    <source>
        <dbReference type="ARBA" id="ARBA00008857"/>
    </source>
</evidence>
<dbReference type="InterPro" id="IPR011010">
    <property type="entry name" value="DNA_brk_join_enz"/>
</dbReference>
<comment type="caution">
    <text evidence="5">The sequence shown here is derived from an EMBL/GenBank/DDBJ whole genome shotgun (WGS) entry which is preliminary data.</text>
</comment>
<dbReference type="Gene3D" id="1.10.150.130">
    <property type="match status" value="1"/>
</dbReference>
<dbReference type="InterPro" id="IPR050090">
    <property type="entry name" value="Tyrosine_recombinase_XerCD"/>
</dbReference>
<evidence type="ECO:0000256" key="2">
    <source>
        <dbReference type="ARBA" id="ARBA00023125"/>
    </source>
</evidence>
<evidence type="ECO:0000313" key="6">
    <source>
        <dbReference type="Proteomes" id="UP001629156"/>
    </source>
</evidence>
<dbReference type="InterPro" id="IPR035386">
    <property type="entry name" value="Arm-DNA-bind_5"/>
</dbReference>
<proteinExistence type="inferred from homology"/>
<dbReference type="Gene3D" id="1.10.443.10">
    <property type="entry name" value="Intergrase catalytic core"/>
    <property type="match status" value="1"/>
</dbReference>
<gene>
    <name evidence="5" type="ORF">ABS766_06435</name>
</gene>
<dbReference type="PANTHER" id="PTHR30349">
    <property type="entry name" value="PHAGE INTEGRASE-RELATED"/>
    <property type="match status" value="1"/>
</dbReference>
<comment type="similarity">
    <text evidence="1">Belongs to the 'phage' integrase family.</text>
</comment>
<dbReference type="SUPFAM" id="SSF56349">
    <property type="entry name" value="DNA breaking-rejoining enzymes"/>
    <property type="match status" value="1"/>
</dbReference>
<dbReference type="InterPro" id="IPR010998">
    <property type="entry name" value="Integrase_recombinase_N"/>
</dbReference>
<keyword evidence="2" id="KW-0238">DNA-binding</keyword>
<dbReference type="Proteomes" id="UP001629156">
    <property type="component" value="Unassembled WGS sequence"/>
</dbReference>
<dbReference type="InterPro" id="IPR013762">
    <property type="entry name" value="Integrase-like_cat_sf"/>
</dbReference>
<dbReference type="EMBL" id="JBELPZ010000004">
    <property type="protein sequence ID" value="MFL9844051.1"/>
    <property type="molecule type" value="Genomic_DNA"/>
</dbReference>
<feature type="domain" description="Tyr recombinase" evidence="4">
    <location>
        <begin position="220"/>
        <end position="401"/>
    </location>
</feature>
<keyword evidence="6" id="KW-1185">Reference proteome</keyword>
<reference evidence="5 6" key="1">
    <citation type="submission" date="2024-06" db="EMBL/GenBank/DDBJ databases">
        <authorList>
            <person name="Kaempfer P."/>
            <person name="Viver T."/>
        </authorList>
    </citation>
    <scope>NUCLEOTIDE SEQUENCE [LARGE SCALE GENOMIC DNA]</scope>
    <source>
        <strain evidence="5 6">ST-119</strain>
    </source>
</reference>
<name>A0ABW8YY20_9FLAO</name>
<dbReference type="Pfam" id="PF00589">
    <property type="entry name" value="Phage_integrase"/>
    <property type="match status" value="1"/>
</dbReference>
<accession>A0ABW8YY20</accession>
<organism evidence="5 6">
    <name type="scientific">Flavobacterium rhizosphaerae</name>
    <dbReference type="NCBI Taxonomy" id="3163298"/>
    <lineage>
        <taxon>Bacteria</taxon>
        <taxon>Pseudomonadati</taxon>
        <taxon>Bacteroidota</taxon>
        <taxon>Flavobacteriia</taxon>
        <taxon>Flavobacteriales</taxon>
        <taxon>Flavobacteriaceae</taxon>
        <taxon>Flavobacterium</taxon>
    </lineage>
</organism>
<evidence type="ECO:0000256" key="3">
    <source>
        <dbReference type="ARBA" id="ARBA00023172"/>
    </source>
</evidence>
<keyword evidence="3" id="KW-0233">DNA recombination</keyword>
<dbReference type="CDD" id="cd01185">
    <property type="entry name" value="INTN1_C_like"/>
    <property type="match status" value="1"/>
</dbReference>
<evidence type="ECO:0000259" key="4">
    <source>
        <dbReference type="PROSITE" id="PS51898"/>
    </source>
</evidence>
<evidence type="ECO:0000313" key="5">
    <source>
        <dbReference type="EMBL" id="MFL9844051.1"/>
    </source>
</evidence>
<sequence length="450" mass="52398">MLAASFGMTFFLKTPRKETNEKMIYLRITVDGIPKETSTRRKWDATRWDQGKERATGNREDARTTNFFLDTLQTKIHQYINDLINHGRPITSQKLMDFVLGKSTDKAMIVEEFQLHNDELLALVKRGEYAIGTHTRFEISKRHLKEFVRFKYDVQDMDFRELNFEFIKDYEFYLKTVKNISNNTAVKYITNFKKIVLRAIDKEIISNDPFKRFKAKKVKVPKKPLSSYELALIENHLFSTPRLAQIRDIFVFQCYTGLAYIDAFNLKKSDIKIGIDGEMWIITERQKTGSNINIPLLPKAKAIMERYKDHKLCLERNSVLPVTSNQKMNAYLKEIAELCGIESTLNTHKARRTFGSTVTLNNDVPIHVVKELLGHQSVKQTEEYAITEQQSVGREMKQLQMRLNQKTELPDDPMAANVLKMQQEINSLRKQLEITSEAKPEIKSVLRICK</sequence>
<dbReference type="RefSeq" id="WP_408084299.1">
    <property type="nucleotide sequence ID" value="NZ_JBELPZ010000004.1"/>
</dbReference>
<dbReference type="InterPro" id="IPR025269">
    <property type="entry name" value="SAM-like_dom"/>
</dbReference>
<dbReference type="InterPro" id="IPR002104">
    <property type="entry name" value="Integrase_catalytic"/>
</dbReference>
<dbReference type="Pfam" id="PF17293">
    <property type="entry name" value="Arm-DNA-bind_5"/>
    <property type="match status" value="1"/>
</dbReference>
<protein>
    <submittedName>
        <fullName evidence="5">Site-specific integrase</fullName>
    </submittedName>
</protein>
<dbReference type="PROSITE" id="PS51898">
    <property type="entry name" value="TYR_RECOMBINASE"/>
    <property type="match status" value="1"/>
</dbReference>
<dbReference type="Pfam" id="PF13102">
    <property type="entry name" value="Phage_int_SAM_5"/>
    <property type="match status" value="1"/>
</dbReference>
<dbReference type="PANTHER" id="PTHR30349:SF64">
    <property type="entry name" value="PROPHAGE INTEGRASE INTD-RELATED"/>
    <property type="match status" value="1"/>
</dbReference>